<evidence type="ECO:0000313" key="2">
    <source>
        <dbReference type="Proteomes" id="UP001163046"/>
    </source>
</evidence>
<comment type="caution">
    <text evidence="1">The sequence shown here is derived from an EMBL/GenBank/DDBJ whole genome shotgun (WGS) entry which is preliminary data.</text>
</comment>
<reference evidence="1" key="1">
    <citation type="submission" date="2023-01" db="EMBL/GenBank/DDBJ databases">
        <title>Genome assembly of the deep-sea coral Lophelia pertusa.</title>
        <authorList>
            <person name="Herrera S."/>
            <person name="Cordes E."/>
        </authorList>
    </citation>
    <scope>NUCLEOTIDE SEQUENCE</scope>
    <source>
        <strain evidence="1">USNM1676648</strain>
        <tissue evidence="1">Polyp</tissue>
    </source>
</reference>
<accession>A0A9X0CW39</accession>
<protein>
    <submittedName>
        <fullName evidence="1">Uncharacterized protein</fullName>
    </submittedName>
</protein>
<dbReference type="SUPFAM" id="SSF49785">
    <property type="entry name" value="Galactose-binding domain-like"/>
    <property type="match status" value="1"/>
</dbReference>
<dbReference type="AlphaFoldDB" id="A0A9X0CW39"/>
<dbReference type="EMBL" id="MU826374">
    <property type="protein sequence ID" value="KAJ7377715.1"/>
    <property type="molecule type" value="Genomic_DNA"/>
</dbReference>
<dbReference type="InterPro" id="IPR008979">
    <property type="entry name" value="Galactose-bd-like_sf"/>
</dbReference>
<dbReference type="Gene3D" id="2.60.120.260">
    <property type="entry name" value="Galactose-binding domain-like"/>
    <property type="match status" value="1"/>
</dbReference>
<gene>
    <name evidence="1" type="ORF">OS493_027277</name>
</gene>
<name>A0A9X0CW39_9CNID</name>
<dbReference type="Proteomes" id="UP001163046">
    <property type="component" value="Unassembled WGS sequence"/>
</dbReference>
<evidence type="ECO:0000313" key="1">
    <source>
        <dbReference type="EMBL" id="KAJ7377715.1"/>
    </source>
</evidence>
<sequence>MMLNMVNMIMYKTGSHGQLQGQETVSSMDFLQFSHSFQTDISIPRWIITLVKRISVFTVAVDLFVNCCGQHAESVTMLVTDDNGSYSECGDTRISYNPTTLLFQCTPPRSGKYVILEFFSQQRHPPASSAAVSGFGELVHESVHQQYATEF</sequence>
<organism evidence="1 2">
    <name type="scientific">Desmophyllum pertusum</name>
    <dbReference type="NCBI Taxonomy" id="174260"/>
    <lineage>
        <taxon>Eukaryota</taxon>
        <taxon>Metazoa</taxon>
        <taxon>Cnidaria</taxon>
        <taxon>Anthozoa</taxon>
        <taxon>Hexacorallia</taxon>
        <taxon>Scleractinia</taxon>
        <taxon>Caryophylliina</taxon>
        <taxon>Caryophylliidae</taxon>
        <taxon>Desmophyllum</taxon>
    </lineage>
</organism>
<keyword evidence="2" id="KW-1185">Reference proteome</keyword>
<proteinExistence type="predicted"/>